<dbReference type="RefSeq" id="WP_156719870.1">
    <property type="nucleotide sequence ID" value="NZ_CACRUF010000044.1"/>
</dbReference>
<proteinExistence type="predicted"/>
<evidence type="ECO:0000256" key="1">
    <source>
        <dbReference type="SAM" id="MobiDB-lite"/>
    </source>
</evidence>
<protein>
    <submittedName>
        <fullName evidence="2">Uncharacterized protein</fullName>
    </submittedName>
</protein>
<evidence type="ECO:0000313" key="2">
    <source>
        <dbReference type="EMBL" id="VYU21188.1"/>
    </source>
</evidence>
<dbReference type="AlphaFoldDB" id="A0A6N3D1F5"/>
<organism evidence="2">
    <name type="scientific">Veillonella dispar</name>
    <dbReference type="NCBI Taxonomy" id="39778"/>
    <lineage>
        <taxon>Bacteria</taxon>
        <taxon>Bacillati</taxon>
        <taxon>Bacillota</taxon>
        <taxon>Negativicutes</taxon>
        <taxon>Veillonellales</taxon>
        <taxon>Veillonellaceae</taxon>
        <taxon>Veillonella</taxon>
    </lineage>
</organism>
<sequence length="281" mass="29743">MFESHYLKSFIVSLGITTMLISGMGLSLRGMAGTGAAHDAAEISFDLPDDGESDTGVEAVDTAPKPAENPMEKLQNVTPEGAAPKANSLVNERKPEEERTKELSESTAASSVRREWTVPKAIESETSSSEQAVVTHGADSKDGKSSKNSKAPIGKEITSDPNATGDGLPESSDLSVLSDLALSLLTPGQQALLQKPDINPHDYLRTVQEQGRASVVTGKVVVRVNFDVNGNVIVGEHTPLIVDDVPPAVRDEALRIIKSSGSIVNRRGEPVYLAVPVILGQ</sequence>
<dbReference type="EMBL" id="CACRUF010000044">
    <property type="protein sequence ID" value="VYU21188.1"/>
    <property type="molecule type" value="Genomic_DNA"/>
</dbReference>
<name>A0A6N3D1F5_9FIRM</name>
<reference evidence="2" key="1">
    <citation type="submission" date="2019-11" db="EMBL/GenBank/DDBJ databases">
        <authorList>
            <person name="Feng L."/>
        </authorList>
    </citation>
    <scope>NUCLEOTIDE SEQUENCE</scope>
    <source>
        <strain evidence="2">VdisparLFYP95</strain>
    </source>
</reference>
<accession>A0A6N3D1F5</accession>
<gene>
    <name evidence="2" type="ORF">VDLFYP95_01795</name>
</gene>
<feature type="region of interest" description="Disordered" evidence="1">
    <location>
        <begin position="50"/>
        <end position="171"/>
    </location>
</feature>
<feature type="compositionally biased region" description="Basic and acidic residues" evidence="1">
    <location>
        <begin position="91"/>
        <end position="104"/>
    </location>
</feature>